<evidence type="ECO:0000313" key="2">
    <source>
        <dbReference type="Proteomes" id="UP001219525"/>
    </source>
</evidence>
<gene>
    <name evidence="1" type="ORF">GGX14DRAFT_568612</name>
</gene>
<proteinExistence type="predicted"/>
<evidence type="ECO:0008006" key="3">
    <source>
        <dbReference type="Google" id="ProtNLM"/>
    </source>
</evidence>
<dbReference type="Proteomes" id="UP001219525">
    <property type="component" value="Unassembled WGS sequence"/>
</dbReference>
<reference evidence="1" key="1">
    <citation type="submission" date="2023-03" db="EMBL/GenBank/DDBJ databases">
        <title>Massive genome expansion in bonnet fungi (Mycena s.s.) driven by repeated elements and novel gene families across ecological guilds.</title>
        <authorList>
            <consortium name="Lawrence Berkeley National Laboratory"/>
            <person name="Harder C.B."/>
            <person name="Miyauchi S."/>
            <person name="Viragh M."/>
            <person name="Kuo A."/>
            <person name="Thoen E."/>
            <person name="Andreopoulos B."/>
            <person name="Lu D."/>
            <person name="Skrede I."/>
            <person name="Drula E."/>
            <person name="Henrissat B."/>
            <person name="Morin E."/>
            <person name="Kohler A."/>
            <person name="Barry K."/>
            <person name="LaButti K."/>
            <person name="Morin E."/>
            <person name="Salamov A."/>
            <person name="Lipzen A."/>
            <person name="Mereny Z."/>
            <person name="Hegedus B."/>
            <person name="Baldrian P."/>
            <person name="Stursova M."/>
            <person name="Weitz H."/>
            <person name="Taylor A."/>
            <person name="Grigoriev I.V."/>
            <person name="Nagy L.G."/>
            <person name="Martin F."/>
            <person name="Kauserud H."/>
        </authorList>
    </citation>
    <scope>NUCLEOTIDE SEQUENCE</scope>
    <source>
        <strain evidence="1">9144</strain>
    </source>
</reference>
<sequence>MSTEPQDTVDLRSKCGHFRVLVIGRANAGKTTLLKRVCDSIEDPEIYGPDGNWIDPEHVEGSGGRAIHDIELQLIFKSNPGYIFHDSRGFESGSANEIEKVKAFIAERAAATELSEQLHAIWYCLPTDTTRPLLKADEEFFATDLQGKVPIIAVFTKLDGLGNEAFTMLLDDDYSAEEAAKEVPNKVKELLEANFKARLEEAKRPPSDYVRLDDMRKETSSCNELIDKTADALTNETLRLLLVSVQQNNIDLCIRHAVRL</sequence>
<accession>A0AAD6V8Q7</accession>
<dbReference type="AlphaFoldDB" id="A0AAD6V8Q7"/>
<keyword evidence="2" id="KW-1185">Reference proteome</keyword>
<name>A0AAD6V8Q7_9AGAR</name>
<dbReference type="SUPFAM" id="SSF52540">
    <property type="entry name" value="P-loop containing nucleoside triphosphate hydrolases"/>
    <property type="match status" value="1"/>
</dbReference>
<evidence type="ECO:0000313" key="1">
    <source>
        <dbReference type="EMBL" id="KAJ7205724.1"/>
    </source>
</evidence>
<comment type="caution">
    <text evidence="1">The sequence shown here is derived from an EMBL/GenBank/DDBJ whole genome shotgun (WGS) entry which is preliminary data.</text>
</comment>
<dbReference type="EMBL" id="JARJCW010000042">
    <property type="protein sequence ID" value="KAJ7205724.1"/>
    <property type="molecule type" value="Genomic_DNA"/>
</dbReference>
<protein>
    <recommendedName>
        <fullName evidence="3">G domain-containing protein</fullName>
    </recommendedName>
</protein>
<dbReference type="Gene3D" id="3.40.50.300">
    <property type="entry name" value="P-loop containing nucleotide triphosphate hydrolases"/>
    <property type="match status" value="1"/>
</dbReference>
<organism evidence="1 2">
    <name type="scientific">Mycena pura</name>
    <dbReference type="NCBI Taxonomy" id="153505"/>
    <lineage>
        <taxon>Eukaryota</taxon>
        <taxon>Fungi</taxon>
        <taxon>Dikarya</taxon>
        <taxon>Basidiomycota</taxon>
        <taxon>Agaricomycotina</taxon>
        <taxon>Agaricomycetes</taxon>
        <taxon>Agaricomycetidae</taxon>
        <taxon>Agaricales</taxon>
        <taxon>Marasmiineae</taxon>
        <taxon>Mycenaceae</taxon>
        <taxon>Mycena</taxon>
    </lineage>
</organism>
<dbReference type="CDD" id="cd00882">
    <property type="entry name" value="Ras_like_GTPase"/>
    <property type="match status" value="1"/>
</dbReference>
<dbReference type="InterPro" id="IPR027417">
    <property type="entry name" value="P-loop_NTPase"/>
</dbReference>